<reference evidence="6" key="1">
    <citation type="journal article" date="2014" name="Genome Announc.">
        <title>Draft genome sequence of Weissella oryzae SG25T, isolated from fermented rice grains.</title>
        <authorList>
            <person name="Tanizawa Y."/>
            <person name="Fujisawa T."/>
            <person name="Mochizuki T."/>
            <person name="Kaminuma E."/>
            <person name="Suzuki Y."/>
            <person name="Nakamura Y."/>
            <person name="Tohno M."/>
        </authorList>
    </citation>
    <scope>NUCLEOTIDE SEQUENCE [LARGE SCALE GENOMIC DNA]</scope>
    <source>
        <strain evidence="6">DSM 25784 / JCM 18191 / LMG 30913 / SG25</strain>
    </source>
</reference>
<dbReference type="GO" id="GO:0008771">
    <property type="term" value="F:[citrate (pro-3S)-lyase] ligase activity"/>
    <property type="evidence" value="ECO:0007669"/>
    <property type="project" value="UniProtKB-EC"/>
</dbReference>
<dbReference type="eggNOG" id="COG3053">
    <property type="taxonomic scope" value="Bacteria"/>
</dbReference>
<dbReference type="EC" id="6.2.1.22" evidence="3"/>
<dbReference type="InterPro" id="IPR005216">
    <property type="entry name" value="Citrate_lyase_ligase"/>
</dbReference>
<keyword evidence="6" id="KW-1185">Reference proteome</keyword>
<keyword evidence="2 3" id="KW-0067">ATP-binding</keyword>
<dbReference type="AlphaFoldDB" id="A0A069CTZ2"/>
<dbReference type="InterPro" id="IPR004821">
    <property type="entry name" value="Cyt_trans-like"/>
</dbReference>
<keyword evidence="3 5" id="KW-0436">Ligase</keyword>
<dbReference type="GO" id="GO:0016829">
    <property type="term" value="F:lyase activity"/>
    <property type="evidence" value="ECO:0007669"/>
    <property type="project" value="UniProtKB-KW"/>
</dbReference>
<evidence type="ECO:0000256" key="3">
    <source>
        <dbReference type="PIRNR" id="PIRNR005751"/>
    </source>
</evidence>
<keyword evidence="5" id="KW-0456">Lyase</keyword>
<comment type="function">
    <text evidence="3">Acetylation of prosthetic group (2-(5''-phosphoribosyl)-3'-dephosphocoenzyme-A) of the gamma subunit of citrate lyase.</text>
</comment>
<dbReference type="NCBIfam" id="TIGR00124">
    <property type="entry name" value="cit_ly_ligase"/>
    <property type="match status" value="1"/>
</dbReference>
<dbReference type="InterPro" id="IPR014729">
    <property type="entry name" value="Rossmann-like_a/b/a_fold"/>
</dbReference>
<feature type="domain" description="Citrate lyase ligase C-terminal" evidence="4">
    <location>
        <begin position="149"/>
        <end position="330"/>
    </location>
</feature>
<proteinExistence type="predicted"/>
<dbReference type="InterPro" id="IPR013166">
    <property type="entry name" value="Citrate_lyase_ligase_C"/>
</dbReference>
<dbReference type="Pfam" id="PF08218">
    <property type="entry name" value="Citrate_ly_lig"/>
    <property type="match status" value="1"/>
</dbReference>
<dbReference type="RefSeq" id="WP_045476634.1">
    <property type="nucleotide sequence ID" value="NZ_DF820488.1"/>
</dbReference>
<dbReference type="EMBL" id="DF820488">
    <property type="protein sequence ID" value="GAK30842.1"/>
    <property type="molecule type" value="Genomic_DNA"/>
</dbReference>
<name>A0A069CTZ2_WEIOS</name>
<sequence>MEQIQDLFLRIPRVRKDWQSFLIKMGIDSFDDSELLPIDEVIGIFADNHLVATGSLAGNVLKYIAASSESANSASLFNQIVSELINRLRQRGIYHAFVFTKPQYIQSFEHVGFTLLAQSTNGALLEVGSPAIQDYLAQIKKPRPSDKKVAAIVMNANPFTLGHRYLVEKAAKENDLVYVFVVSENQALFSSQERLGLVKAGTKDLENVVVLSGGAYMVSYATFPAYFIKSQDQVIDYQTTLDARIFGNWIVPALRINKRYLGSEPLSHTTNIYNQVLQRELASEINVEIIDRKRQPDGEVYSARIVREMIAQGDIEATQALVPSSTYSFIKQHQTILLERIKEGQKIDGN</sequence>
<evidence type="ECO:0000313" key="6">
    <source>
        <dbReference type="Proteomes" id="UP000030643"/>
    </source>
</evidence>
<organism evidence="5 6">
    <name type="scientific">Weissella oryzae (strain DSM 25784 / JCM 18191 / LMG 30913 / SG25)</name>
    <dbReference type="NCBI Taxonomy" id="1329250"/>
    <lineage>
        <taxon>Bacteria</taxon>
        <taxon>Bacillati</taxon>
        <taxon>Bacillota</taxon>
        <taxon>Bacilli</taxon>
        <taxon>Lactobacillales</taxon>
        <taxon>Lactobacillaceae</taxon>
        <taxon>Weissella</taxon>
    </lineage>
</organism>
<dbReference type="GO" id="GO:0005524">
    <property type="term" value="F:ATP binding"/>
    <property type="evidence" value="ECO:0007669"/>
    <property type="project" value="UniProtKB-UniRule"/>
</dbReference>
<keyword evidence="1 3" id="KW-0547">Nucleotide-binding</keyword>
<dbReference type="STRING" id="1329250.WOSG25_051140"/>
<dbReference type="PANTHER" id="PTHR40599">
    <property type="entry name" value="[CITRATE [PRO-3S]-LYASE] LIGASE"/>
    <property type="match status" value="1"/>
</dbReference>
<evidence type="ECO:0000256" key="2">
    <source>
        <dbReference type="ARBA" id="ARBA00022840"/>
    </source>
</evidence>
<dbReference type="Proteomes" id="UP000030643">
    <property type="component" value="Unassembled WGS sequence"/>
</dbReference>
<dbReference type="Gene3D" id="3.40.50.620">
    <property type="entry name" value="HUPs"/>
    <property type="match status" value="1"/>
</dbReference>
<comment type="catalytic activity">
    <reaction evidence="3">
        <text>holo-[citrate lyase ACP] + acetate + ATP = acetyl-[citrate lyase ACP] + AMP + diphosphate</text>
        <dbReference type="Rhea" id="RHEA:23788"/>
        <dbReference type="Rhea" id="RHEA-COMP:10158"/>
        <dbReference type="Rhea" id="RHEA-COMP:13710"/>
        <dbReference type="ChEBI" id="CHEBI:30089"/>
        <dbReference type="ChEBI" id="CHEBI:30616"/>
        <dbReference type="ChEBI" id="CHEBI:33019"/>
        <dbReference type="ChEBI" id="CHEBI:82683"/>
        <dbReference type="ChEBI" id="CHEBI:137976"/>
        <dbReference type="ChEBI" id="CHEBI:456215"/>
        <dbReference type="EC" id="6.2.1.22"/>
    </reaction>
</comment>
<dbReference type="PANTHER" id="PTHR40599:SF1">
    <property type="entry name" value="[CITRATE [PRO-3S]-LYASE] LIGASE"/>
    <property type="match status" value="1"/>
</dbReference>
<dbReference type="SMART" id="SM00764">
    <property type="entry name" value="Citrate_ly_lig"/>
    <property type="match status" value="1"/>
</dbReference>
<dbReference type="SUPFAM" id="SSF52374">
    <property type="entry name" value="Nucleotidylyl transferase"/>
    <property type="match status" value="1"/>
</dbReference>
<dbReference type="PIRSF" id="PIRSF005751">
    <property type="entry name" value="Acet_citr_lig"/>
    <property type="match status" value="1"/>
</dbReference>
<accession>A0A069CTZ2</accession>
<protein>
    <recommendedName>
        <fullName evidence="3">[Citrate [pro-3S]-lyase] ligase</fullName>
        <ecNumber evidence="3">6.2.1.22</ecNumber>
    </recommendedName>
</protein>
<dbReference type="NCBIfam" id="TIGR00125">
    <property type="entry name" value="cyt_tran_rel"/>
    <property type="match status" value="1"/>
</dbReference>
<evidence type="ECO:0000259" key="4">
    <source>
        <dbReference type="SMART" id="SM00764"/>
    </source>
</evidence>
<evidence type="ECO:0000256" key="1">
    <source>
        <dbReference type="ARBA" id="ARBA00022741"/>
    </source>
</evidence>
<gene>
    <name evidence="5" type="primary">citC</name>
    <name evidence="5" type="ORF">WOSG25_051140</name>
</gene>
<evidence type="ECO:0000313" key="5">
    <source>
        <dbReference type="EMBL" id="GAK30842.1"/>
    </source>
</evidence>
<dbReference type="OrthoDB" id="9779753at2"/>